<protein>
    <submittedName>
        <fullName evidence="2">Uncharacterized protein</fullName>
    </submittedName>
</protein>
<dbReference type="EMBL" id="KN641157">
    <property type="protein sequence ID" value="KHN46563.1"/>
    <property type="molecule type" value="Genomic_DNA"/>
</dbReference>
<proteinExistence type="predicted"/>
<evidence type="ECO:0000313" key="2">
    <source>
        <dbReference type="EMBL" id="KHN46563.1"/>
    </source>
</evidence>
<feature type="region of interest" description="Disordered" evidence="1">
    <location>
        <begin position="49"/>
        <end position="77"/>
    </location>
</feature>
<accession>A0A0B2SNZ7</accession>
<reference evidence="2" key="1">
    <citation type="submission" date="2014-07" db="EMBL/GenBank/DDBJ databases">
        <title>Identification of a novel salt tolerance gene in wild soybean by whole-genome sequencing.</title>
        <authorList>
            <person name="Lam H.-M."/>
            <person name="Qi X."/>
            <person name="Li M.-W."/>
            <person name="Liu X."/>
            <person name="Xie M."/>
            <person name="Ni M."/>
            <person name="Xu X."/>
        </authorList>
    </citation>
    <scope>NUCLEOTIDE SEQUENCE [LARGE SCALE GENOMIC DNA]</scope>
    <source>
        <tissue evidence="2">Root</tissue>
    </source>
</reference>
<name>A0A0B2SNZ7_GLYSO</name>
<evidence type="ECO:0000256" key="1">
    <source>
        <dbReference type="SAM" id="MobiDB-lite"/>
    </source>
</evidence>
<dbReference type="Proteomes" id="UP000053555">
    <property type="component" value="Unassembled WGS sequence"/>
</dbReference>
<gene>
    <name evidence="2" type="ORF">glysoja_032655</name>
</gene>
<sequence length="174" mass="19625">MHPNRKRTLTFRELERGWLCVGERLATSTQVKRVCGTRTIVPVMVPPADGRVETEHSGCSTSRQSQTPTAVANGDDGKEEMVVTSHKWRSQGTGEVKIICLDFPISDKQETIEWNGNAFKEMKNLKALVIRNSILSQGPDYLPESLTILEWHRHPSHCLPSDFDTTNLAIRELE</sequence>
<feature type="compositionally biased region" description="Polar residues" evidence="1">
    <location>
        <begin position="57"/>
        <end position="70"/>
    </location>
</feature>
<dbReference type="AlphaFoldDB" id="A0A0B2SNZ7"/>
<organism evidence="2">
    <name type="scientific">Glycine soja</name>
    <name type="common">Wild soybean</name>
    <dbReference type="NCBI Taxonomy" id="3848"/>
    <lineage>
        <taxon>Eukaryota</taxon>
        <taxon>Viridiplantae</taxon>
        <taxon>Streptophyta</taxon>
        <taxon>Embryophyta</taxon>
        <taxon>Tracheophyta</taxon>
        <taxon>Spermatophyta</taxon>
        <taxon>Magnoliopsida</taxon>
        <taxon>eudicotyledons</taxon>
        <taxon>Gunneridae</taxon>
        <taxon>Pentapetalae</taxon>
        <taxon>rosids</taxon>
        <taxon>fabids</taxon>
        <taxon>Fabales</taxon>
        <taxon>Fabaceae</taxon>
        <taxon>Papilionoideae</taxon>
        <taxon>50 kb inversion clade</taxon>
        <taxon>NPAAA clade</taxon>
        <taxon>indigoferoid/millettioid clade</taxon>
        <taxon>Phaseoleae</taxon>
        <taxon>Glycine</taxon>
        <taxon>Glycine subgen. Soja</taxon>
    </lineage>
</organism>